<dbReference type="AlphaFoldDB" id="A0A1E5H3L2"/>
<organism evidence="1 2">
    <name type="scientific">Enterococcus quebecensis</name>
    <dbReference type="NCBI Taxonomy" id="903983"/>
    <lineage>
        <taxon>Bacteria</taxon>
        <taxon>Bacillati</taxon>
        <taxon>Bacillota</taxon>
        <taxon>Bacilli</taxon>
        <taxon>Lactobacillales</taxon>
        <taxon>Enterococcaceae</taxon>
        <taxon>Enterococcus</taxon>
    </lineage>
</organism>
<evidence type="ECO:0000313" key="1">
    <source>
        <dbReference type="EMBL" id="OEG19493.1"/>
    </source>
</evidence>
<dbReference type="EMBL" id="MIKB01000001">
    <property type="protein sequence ID" value="OEG19493.1"/>
    <property type="molecule type" value="Genomic_DNA"/>
</dbReference>
<evidence type="ECO:0000313" key="2">
    <source>
        <dbReference type="Proteomes" id="UP000094764"/>
    </source>
</evidence>
<gene>
    <name evidence="1" type="ORF">BCR23_02045</name>
</gene>
<keyword evidence="2" id="KW-1185">Reference proteome</keyword>
<accession>A0A1E5H3L2</accession>
<dbReference type="GO" id="GO:0016301">
    <property type="term" value="F:kinase activity"/>
    <property type="evidence" value="ECO:0007669"/>
    <property type="project" value="UniProtKB-KW"/>
</dbReference>
<dbReference type="Pfam" id="PF13743">
    <property type="entry name" value="Thioredoxin_5"/>
    <property type="match status" value="1"/>
</dbReference>
<name>A0A1E5H3L2_9ENTE</name>
<dbReference type="STRING" id="903983.BCR23_02045"/>
<dbReference type="Gene3D" id="3.40.30.10">
    <property type="entry name" value="Glutaredoxin"/>
    <property type="match status" value="1"/>
</dbReference>
<dbReference type="InterPro" id="IPR036249">
    <property type="entry name" value="Thioredoxin-like_sf"/>
</dbReference>
<proteinExistence type="predicted"/>
<dbReference type="SUPFAM" id="SSF52833">
    <property type="entry name" value="Thioredoxin-like"/>
    <property type="match status" value="1"/>
</dbReference>
<dbReference type="OrthoDB" id="2156137at2"/>
<sequence>MIEIYLFVNPLGGICLNVEKDILKLVETENKKIQFRFIPLVNMRTINHLIKLFDIPSHDIEQRNQLFEDVYSAALDYKAAQLQGKKKGRHLLLGLQQSVAVDNLPYSSELAEKLVVEAGGDLDMFKADRESDFVKESFQTDQQIAREMGIVKHPSAVVYNYTCDRDFGVLVEDCESMDEIKKLCETSEDTLQYFHEKFELNNFDESRVPHGHLHLL</sequence>
<dbReference type="CDD" id="cd03025">
    <property type="entry name" value="DsbA_FrnE_like"/>
    <property type="match status" value="1"/>
</dbReference>
<reference evidence="2" key="1">
    <citation type="submission" date="2016-09" db="EMBL/GenBank/DDBJ databases">
        <authorList>
            <person name="Gulvik C.A."/>
        </authorList>
    </citation>
    <scope>NUCLEOTIDE SEQUENCE [LARGE SCALE GENOMIC DNA]</scope>
    <source>
        <strain evidence="2">LMG 26306</strain>
    </source>
</reference>
<comment type="caution">
    <text evidence="1">The sequence shown here is derived from an EMBL/GenBank/DDBJ whole genome shotgun (WGS) entry which is preliminary data.</text>
</comment>
<dbReference type="Proteomes" id="UP000094764">
    <property type="component" value="Unassembled WGS sequence"/>
</dbReference>
<protein>
    <submittedName>
        <fullName evidence="1">GTP pyrophosphokinase</fullName>
    </submittedName>
</protein>
<dbReference type="RefSeq" id="WP_069633832.1">
    <property type="nucleotide sequence ID" value="NZ_JXKZ01000003.1"/>
</dbReference>
<keyword evidence="1" id="KW-0418">Kinase</keyword>
<keyword evidence="1" id="KW-0808">Transferase</keyword>